<accession>A0A1Y5T2W7</accession>
<feature type="transmembrane region" description="Helical" evidence="1">
    <location>
        <begin position="49"/>
        <end position="70"/>
    </location>
</feature>
<dbReference type="AlphaFoldDB" id="A0A1Y5T2W7"/>
<organism evidence="2 3">
    <name type="scientific">Falsiruegeria litorea R37</name>
    <dbReference type="NCBI Taxonomy" id="1200284"/>
    <lineage>
        <taxon>Bacteria</taxon>
        <taxon>Pseudomonadati</taxon>
        <taxon>Pseudomonadota</taxon>
        <taxon>Alphaproteobacteria</taxon>
        <taxon>Rhodobacterales</taxon>
        <taxon>Roseobacteraceae</taxon>
        <taxon>Falsiruegeria</taxon>
    </lineage>
</organism>
<evidence type="ECO:0000256" key="1">
    <source>
        <dbReference type="SAM" id="Phobius"/>
    </source>
</evidence>
<keyword evidence="1" id="KW-0472">Membrane</keyword>
<reference evidence="2 3" key="1">
    <citation type="submission" date="2017-03" db="EMBL/GenBank/DDBJ databases">
        <authorList>
            <person name="Afonso C.L."/>
            <person name="Miller P.J."/>
            <person name="Scott M.A."/>
            <person name="Spackman E."/>
            <person name="Goraichik I."/>
            <person name="Dimitrov K.M."/>
            <person name="Suarez D.L."/>
            <person name="Swayne D.E."/>
        </authorList>
    </citation>
    <scope>NUCLEOTIDE SEQUENCE [LARGE SCALE GENOMIC DNA]</scope>
    <source>
        <strain evidence="2 3">CECT 7639</strain>
    </source>
</reference>
<evidence type="ECO:0000313" key="2">
    <source>
        <dbReference type="EMBL" id="SLN54330.1"/>
    </source>
</evidence>
<name>A0A1Y5T2W7_9RHOB</name>
<dbReference type="RefSeq" id="WP_085796521.1">
    <property type="nucleotide sequence ID" value="NZ_FWFO01000002.1"/>
</dbReference>
<gene>
    <name evidence="2" type="ORF">TRL7639_02844</name>
</gene>
<sequence length="114" mass="12659">MVEDHLQFDRRVAKLTRKHQAMSGGYTHRLRSDGLIEVKPRRARPGVSLRAIAMFVFGFFVFKGFLLAHLGPAAYEERLAKLHEGTVVEQGGAALMAVEPVSEFIASQIGPVLR</sequence>
<keyword evidence="1" id="KW-1133">Transmembrane helix</keyword>
<dbReference type="Proteomes" id="UP000193077">
    <property type="component" value="Unassembled WGS sequence"/>
</dbReference>
<dbReference type="EMBL" id="FWFO01000002">
    <property type="protein sequence ID" value="SLN54330.1"/>
    <property type="molecule type" value="Genomic_DNA"/>
</dbReference>
<keyword evidence="1" id="KW-0812">Transmembrane</keyword>
<evidence type="ECO:0000313" key="3">
    <source>
        <dbReference type="Proteomes" id="UP000193077"/>
    </source>
</evidence>
<proteinExistence type="predicted"/>
<dbReference type="OrthoDB" id="7866534at2"/>
<protein>
    <submittedName>
        <fullName evidence="2">Uncharacterized protein</fullName>
    </submittedName>
</protein>
<keyword evidence="3" id="KW-1185">Reference proteome</keyword>